<keyword evidence="2" id="KW-0732">Signal</keyword>
<dbReference type="PANTHER" id="PTHR10201">
    <property type="entry name" value="MATRIX METALLOPROTEINASE"/>
    <property type="match status" value="1"/>
</dbReference>
<accession>A0ABD2QIU5</accession>
<evidence type="ECO:0000259" key="3">
    <source>
        <dbReference type="Pfam" id="PF01471"/>
    </source>
</evidence>
<dbReference type="InterPro" id="IPR036365">
    <property type="entry name" value="PGBD-like_sf"/>
</dbReference>
<gene>
    <name evidence="4" type="ORF">Ciccas_001873</name>
</gene>
<evidence type="ECO:0000313" key="5">
    <source>
        <dbReference type="Proteomes" id="UP001626550"/>
    </source>
</evidence>
<keyword evidence="1" id="KW-0378">Hydrolase</keyword>
<dbReference type="Gene3D" id="3.40.390.10">
    <property type="entry name" value="Collagenase (Catalytic Domain)"/>
    <property type="match status" value="1"/>
</dbReference>
<dbReference type="Pfam" id="PF01471">
    <property type="entry name" value="PG_binding_1"/>
    <property type="match status" value="1"/>
</dbReference>
<evidence type="ECO:0000256" key="1">
    <source>
        <dbReference type="ARBA" id="ARBA00023049"/>
    </source>
</evidence>
<comment type="caution">
    <text evidence="4">The sequence shown here is derived from an EMBL/GenBank/DDBJ whole genome shotgun (WGS) entry which is preliminary data.</text>
</comment>
<organism evidence="4 5">
    <name type="scientific">Cichlidogyrus casuarinus</name>
    <dbReference type="NCBI Taxonomy" id="1844966"/>
    <lineage>
        <taxon>Eukaryota</taxon>
        <taxon>Metazoa</taxon>
        <taxon>Spiralia</taxon>
        <taxon>Lophotrochozoa</taxon>
        <taxon>Platyhelminthes</taxon>
        <taxon>Monogenea</taxon>
        <taxon>Monopisthocotylea</taxon>
        <taxon>Dactylogyridea</taxon>
        <taxon>Ancyrocephalidae</taxon>
        <taxon>Cichlidogyrus</taxon>
    </lineage>
</organism>
<keyword evidence="1" id="KW-0645">Protease</keyword>
<dbReference type="InterPro" id="IPR002477">
    <property type="entry name" value="Peptidoglycan-bd-like"/>
</dbReference>
<keyword evidence="1" id="KW-0482">Metalloprotease</keyword>
<dbReference type="InterPro" id="IPR024079">
    <property type="entry name" value="MetalloPept_cat_dom_sf"/>
</dbReference>
<reference evidence="4 5" key="1">
    <citation type="submission" date="2024-11" db="EMBL/GenBank/DDBJ databases">
        <title>Adaptive evolution of stress response genes in parasites aligns with host niche diversity.</title>
        <authorList>
            <person name="Hahn C."/>
            <person name="Resl P."/>
        </authorList>
    </citation>
    <scope>NUCLEOTIDE SEQUENCE [LARGE SCALE GENOMIC DNA]</scope>
    <source>
        <strain evidence="4">EGGRZ-B1_66</strain>
        <tissue evidence="4">Body</tissue>
    </source>
</reference>
<evidence type="ECO:0000256" key="2">
    <source>
        <dbReference type="SAM" id="SignalP"/>
    </source>
</evidence>
<dbReference type="Proteomes" id="UP001626550">
    <property type="component" value="Unassembled WGS sequence"/>
</dbReference>
<feature type="chain" id="PRO_5044820928" description="Peptidoglycan binding-like domain-containing protein" evidence="2">
    <location>
        <begin position="18"/>
        <end position="140"/>
    </location>
</feature>
<sequence length="140" mass="16599">MYLLVLVVFVSIHTIDASEIKLRGTEDAMNYLVRFGYLRKDLPLPDADGMSRPPTEYRLAMRKFQKRYGLPVTGRLDSQTRKLMSTPRCGNPDFDVSNSHQFKPEFLYANNDTKQFLRRKKRYNIPDEHLKWSKRLITWQ</sequence>
<feature type="domain" description="Peptidoglycan binding-like" evidence="3">
    <location>
        <begin position="30"/>
        <end position="84"/>
    </location>
</feature>
<dbReference type="EMBL" id="JBJKFK010000134">
    <property type="protein sequence ID" value="KAL3319463.1"/>
    <property type="molecule type" value="Genomic_DNA"/>
</dbReference>
<proteinExistence type="predicted"/>
<keyword evidence="5" id="KW-1185">Reference proteome</keyword>
<dbReference type="PANTHER" id="PTHR10201:SF323">
    <property type="entry name" value="MATRIX METALLOPROTEINASE-21"/>
    <property type="match status" value="1"/>
</dbReference>
<dbReference type="GO" id="GO:0008237">
    <property type="term" value="F:metallopeptidase activity"/>
    <property type="evidence" value="ECO:0007669"/>
    <property type="project" value="UniProtKB-KW"/>
</dbReference>
<dbReference type="SUPFAM" id="SSF47090">
    <property type="entry name" value="PGBD-like"/>
    <property type="match status" value="1"/>
</dbReference>
<dbReference type="AlphaFoldDB" id="A0ABD2QIU5"/>
<evidence type="ECO:0000313" key="4">
    <source>
        <dbReference type="EMBL" id="KAL3319463.1"/>
    </source>
</evidence>
<name>A0ABD2QIU5_9PLAT</name>
<protein>
    <recommendedName>
        <fullName evidence="3">Peptidoglycan binding-like domain-containing protein</fullName>
    </recommendedName>
</protein>
<feature type="signal peptide" evidence="2">
    <location>
        <begin position="1"/>
        <end position="17"/>
    </location>
</feature>